<evidence type="ECO:0000313" key="1">
    <source>
        <dbReference type="EMBL" id="AFC21613.1"/>
    </source>
</evidence>
<protein>
    <submittedName>
        <fullName evidence="1">Uncharacterized protein</fullName>
    </submittedName>
</protein>
<dbReference type="GeneID" id="13993903"/>
<name>K4F6P0_9CAUD</name>
<organism evidence="1 2">
    <name type="scientific">Cronobacter phage vB_CsaM_GAP32</name>
    <dbReference type="NCBI Taxonomy" id="1141136"/>
    <lineage>
        <taxon>Viruses</taxon>
        <taxon>Duplodnaviria</taxon>
        <taxon>Heunggongvirae</taxon>
        <taxon>Uroviricota</taxon>
        <taxon>Caudoviricetes</taxon>
        <taxon>Mimasvirus</taxon>
        <taxon>Mimasvirus GAP32</taxon>
    </lineage>
</organism>
<keyword evidence="2" id="KW-1185">Reference proteome</keyword>
<evidence type="ECO:0000313" key="2">
    <source>
        <dbReference type="Proteomes" id="UP000000457"/>
    </source>
</evidence>
<dbReference type="OrthoDB" id="25837at10239"/>
<sequence>MDDDVYYRIIRTREDDNILTVVCMQWFDEDAYDVNRFLCAKGTDDRLIFSTVEKAVKFLNDNIKQEFIDPEYRCMTQENNDSFYK</sequence>
<proteinExistence type="predicted"/>
<dbReference type="EMBL" id="JN882285">
    <property type="protein sequence ID" value="AFC21613.1"/>
    <property type="molecule type" value="Genomic_DNA"/>
</dbReference>
<reference evidence="1 2" key="1">
    <citation type="journal article" date="2014" name="Virology">
        <title>Supersize me: Cronobacter sakazakii phage GAP32.</title>
        <authorList>
            <person name="Abbasifar R."/>
            <person name="Griffiths M.W."/>
            <person name="Sabour P.M."/>
            <person name="Ackermann H.-W."/>
            <person name="Vandersteegen K."/>
            <person name="Lavigne R."/>
            <person name="Noben J.-P."/>
            <person name="Villa A.A."/>
            <person name="Abbasifar A."/>
            <person name="Nash J.H.E."/>
            <person name="Kropinski A.M."/>
        </authorList>
    </citation>
    <scope>NUCLEOTIDE SEQUENCE [LARGE SCALE GENOMIC DNA]</scope>
    <source>
        <strain evidence="1">GAP-32</strain>
    </source>
</reference>
<accession>K4F6P0</accession>
<dbReference type="Proteomes" id="UP000000457">
    <property type="component" value="Segment"/>
</dbReference>
<gene>
    <name evidence="1" type="ORF">GAP32_163</name>
</gene>
<dbReference type="RefSeq" id="YP_006987268.1">
    <property type="nucleotide sequence ID" value="NC_019401.1"/>
</dbReference>
<dbReference type="KEGG" id="vg:13993903"/>